<dbReference type="AlphaFoldDB" id="M5DY20"/>
<dbReference type="InParanoid" id="M5DY20"/>
<comment type="caution">
    <text evidence="2">The sequence shown here is derived from an EMBL/GenBank/DDBJ whole genome shotgun (WGS) entry which is preliminary data.</text>
</comment>
<evidence type="ECO:0000313" key="2">
    <source>
        <dbReference type="EMBL" id="CCU77835.1"/>
    </source>
</evidence>
<dbReference type="Proteomes" id="UP000012063">
    <property type="component" value="Unassembled WGS sequence"/>
</dbReference>
<gene>
    <name evidence="2" type="ORF">HSACCH_00204</name>
</gene>
<sequence>MRIKVLALTMVLVMIFAGAAMAQYTGVFTNPLEFDDSAYFGDGGAYAAYDQHKDDDGTVFFNDVDSDNPGDYTHLEGLNRDANYDTNGRNQDVSVRIDTRAYIPCFLELKLQGNQGTTSAISYGPNADAATNATGYIIAFDNEIGGFLDENWVSLGHGGNAQINPADSGVYIGACDIFSVEVVSNDNYRYSVEAQALEAQDNTGAVLPMHMRTSLDAGATWESGFDAFTTSSLVKVDKYDGDPGEKLTALHNFRVPFTMSTNHGYYNGEVIFRAATI</sequence>
<accession>M5DY20</accession>
<name>M5DY20_9FIRM</name>
<dbReference type="OrthoDB" id="2111511at2"/>
<organism evidence="2 3">
    <name type="scientific">Halanaerobium saccharolyticum subsp. saccharolyticum DSM 6643</name>
    <dbReference type="NCBI Taxonomy" id="1293054"/>
    <lineage>
        <taxon>Bacteria</taxon>
        <taxon>Bacillati</taxon>
        <taxon>Bacillota</taxon>
        <taxon>Clostridia</taxon>
        <taxon>Halanaerobiales</taxon>
        <taxon>Halanaerobiaceae</taxon>
        <taxon>Halanaerobium</taxon>
    </lineage>
</organism>
<keyword evidence="3" id="KW-1185">Reference proteome</keyword>
<evidence type="ECO:0000313" key="3">
    <source>
        <dbReference type="Proteomes" id="UP000012063"/>
    </source>
</evidence>
<dbReference type="EMBL" id="CAUI01000005">
    <property type="protein sequence ID" value="CCU77835.1"/>
    <property type="molecule type" value="Genomic_DNA"/>
</dbReference>
<feature type="signal peptide" evidence="1">
    <location>
        <begin position="1"/>
        <end position="22"/>
    </location>
</feature>
<keyword evidence="1" id="KW-0732">Signal</keyword>
<protein>
    <submittedName>
        <fullName evidence="2">Uncharacterized protein</fullName>
    </submittedName>
</protein>
<dbReference type="STRING" id="1293054.HSACCH_00204"/>
<reference evidence="3" key="1">
    <citation type="journal article" date="2013" name="Genome Announc.">
        <title>Genome Sequence of Halanaerobium saccharolyticum subsp. saccharolyticum Strain DSM 6643T, a Halophilic Hydrogen-Producing Bacterium.</title>
        <authorList>
            <person name="Kivisto A."/>
            <person name="Larjo A."/>
            <person name="Ciranna A."/>
            <person name="Santala V."/>
            <person name="Roos C."/>
            <person name="Karp M."/>
        </authorList>
    </citation>
    <scope>NUCLEOTIDE SEQUENCE [LARGE SCALE GENOMIC DNA]</scope>
    <source>
        <strain evidence="3">DSM 6643</strain>
    </source>
</reference>
<feature type="chain" id="PRO_5004065754" evidence="1">
    <location>
        <begin position="23"/>
        <end position="277"/>
    </location>
</feature>
<evidence type="ECO:0000256" key="1">
    <source>
        <dbReference type="SAM" id="SignalP"/>
    </source>
</evidence>
<proteinExistence type="predicted"/>
<dbReference type="RefSeq" id="WP_005487206.1">
    <property type="nucleotide sequence ID" value="NZ_CAUI01000005.1"/>
</dbReference>